<organism evidence="1 2">
    <name type="scientific">Scandinavium lactucae</name>
    <dbReference type="NCBI Taxonomy" id="3095028"/>
    <lineage>
        <taxon>Bacteria</taxon>
        <taxon>Pseudomonadati</taxon>
        <taxon>Pseudomonadota</taxon>
        <taxon>Gammaproteobacteria</taxon>
        <taxon>Enterobacterales</taxon>
        <taxon>Enterobacteriaceae</taxon>
        <taxon>Scandinavium</taxon>
    </lineage>
</organism>
<keyword evidence="2" id="KW-1185">Reference proteome</keyword>
<comment type="caution">
    <text evidence="1">The sequence shown here is derived from an EMBL/GenBank/DDBJ whole genome shotgun (WGS) entry which is preliminary data.</text>
</comment>
<protein>
    <recommendedName>
        <fullName evidence="3">TCTP domain-containing protein</fullName>
    </recommendedName>
</protein>
<evidence type="ECO:0008006" key="3">
    <source>
        <dbReference type="Google" id="ProtNLM"/>
    </source>
</evidence>
<evidence type="ECO:0000313" key="1">
    <source>
        <dbReference type="EMBL" id="MDX6042783.1"/>
    </source>
</evidence>
<dbReference type="EMBL" id="JAWXRD010000040">
    <property type="protein sequence ID" value="MDX6042783.1"/>
    <property type="molecule type" value="Genomic_DNA"/>
</dbReference>
<proteinExistence type="predicted"/>
<evidence type="ECO:0000313" key="2">
    <source>
        <dbReference type="Proteomes" id="UP001275664"/>
    </source>
</evidence>
<accession>A0ABU4QU15</accession>
<name>A0ABU4QU15_9ENTR</name>
<gene>
    <name evidence="1" type="ORF">SIK69_21570</name>
</gene>
<dbReference type="RefSeq" id="WP_319787057.1">
    <property type="nucleotide sequence ID" value="NZ_JAWXRD010000040.1"/>
</dbReference>
<reference evidence="1 2" key="1">
    <citation type="submission" date="2023-11" db="EMBL/GenBank/DDBJ databases">
        <title>Scandinavium wanjuensis sp. nov., isolated from lettuce South Korea.</title>
        <authorList>
            <person name="Park J."/>
            <person name="Park S."/>
            <person name="Oh K.K."/>
            <person name="Cho G.S."/>
            <person name="Franz C.M.A.P."/>
        </authorList>
    </citation>
    <scope>NUCLEOTIDE SEQUENCE [LARGE SCALE GENOMIC DNA]</scope>
    <source>
        <strain evidence="1 2">V105_6</strain>
    </source>
</reference>
<sequence length="103" mass="12042">MNFEEHYGELTSEIKLDGNTPEANSMPIHKCFLGNKFKKVLKSKQINIEHFMNVCYEKKQNITDGSVLTWSLQGDEMDVYVIEHKKLFVKGKHFWVYCVGIIE</sequence>
<dbReference type="Proteomes" id="UP001275664">
    <property type="component" value="Unassembled WGS sequence"/>
</dbReference>